<dbReference type="CDD" id="cd09898">
    <property type="entry name" value="H3TH_53EXO"/>
    <property type="match status" value="1"/>
</dbReference>
<dbReference type="Pfam" id="PF01367">
    <property type="entry name" value="5_3_exonuc"/>
    <property type="match status" value="1"/>
</dbReference>
<keyword evidence="3" id="KW-0238">DNA-binding</keyword>
<evidence type="ECO:0000313" key="6">
    <source>
        <dbReference type="Proteomes" id="UP000034163"/>
    </source>
</evidence>
<dbReference type="InterPro" id="IPR008918">
    <property type="entry name" value="HhH2"/>
</dbReference>
<dbReference type="InterPro" id="IPR020046">
    <property type="entry name" value="5-3_exonucl_a-hlix_arch_N"/>
</dbReference>
<dbReference type="InterPro" id="IPR020045">
    <property type="entry name" value="DNA_polI_H3TH"/>
</dbReference>
<dbReference type="Pfam" id="PF02739">
    <property type="entry name" value="5_3_exonuc_N"/>
    <property type="match status" value="1"/>
</dbReference>
<dbReference type="InterPro" id="IPR038969">
    <property type="entry name" value="FEN"/>
</dbReference>
<dbReference type="SUPFAM" id="SSF88723">
    <property type="entry name" value="PIN domain-like"/>
    <property type="match status" value="1"/>
</dbReference>
<name>A0A0G0WNX2_UNCKA</name>
<evidence type="ECO:0000313" key="5">
    <source>
        <dbReference type="EMBL" id="KKS14485.1"/>
    </source>
</evidence>
<proteinExistence type="predicted"/>
<accession>A0A0G0WNX2</accession>
<dbReference type="EMBL" id="LCBS01000044">
    <property type="protein sequence ID" value="KKS14485.1"/>
    <property type="molecule type" value="Genomic_DNA"/>
</dbReference>
<dbReference type="CDD" id="cd09859">
    <property type="entry name" value="PIN_53EXO"/>
    <property type="match status" value="1"/>
</dbReference>
<dbReference type="SMART" id="SM00279">
    <property type="entry name" value="HhH2"/>
    <property type="match status" value="1"/>
</dbReference>
<dbReference type="GO" id="GO:0017108">
    <property type="term" value="F:5'-flap endonuclease activity"/>
    <property type="evidence" value="ECO:0007669"/>
    <property type="project" value="InterPro"/>
</dbReference>
<evidence type="ECO:0000256" key="3">
    <source>
        <dbReference type="ARBA" id="ARBA00023125"/>
    </source>
</evidence>
<dbReference type="AlphaFoldDB" id="A0A0G0WNX2"/>
<gene>
    <name evidence="5" type="ORF">UU72_C0044G0006</name>
</gene>
<dbReference type="InterPro" id="IPR036279">
    <property type="entry name" value="5-3_exonuclease_C_sf"/>
</dbReference>
<dbReference type="GO" id="GO:0003677">
    <property type="term" value="F:DNA binding"/>
    <property type="evidence" value="ECO:0007669"/>
    <property type="project" value="UniProtKB-KW"/>
</dbReference>
<evidence type="ECO:0000259" key="4">
    <source>
        <dbReference type="SMART" id="SM00475"/>
    </source>
</evidence>
<dbReference type="PANTHER" id="PTHR42646:SF2">
    <property type="entry name" value="5'-3' EXONUCLEASE FAMILY PROTEIN"/>
    <property type="match status" value="1"/>
</dbReference>
<dbReference type="FunFam" id="1.10.150.20:FF:000003">
    <property type="entry name" value="DNA polymerase I"/>
    <property type="match status" value="1"/>
</dbReference>
<organism evidence="5 6">
    <name type="scientific">candidate division WWE3 bacterium GW2011_GWB1_41_6</name>
    <dbReference type="NCBI Taxonomy" id="1619112"/>
    <lineage>
        <taxon>Bacteria</taxon>
        <taxon>Katanobacteria</taxon>
    </lineage>
</organism>
<dbReference type="GO" id="GO:0033567">
    <property type="term" value="P:DNA replication, Okazaki fragment processing"/>
    <property type="evidence" value="ECO:0007669"/>
    <property type="project" value="InterPro"/>
</dbReference>
<feature type="domain" description="5'-3' exonuclease" evidence="4">
    <location>
        <begin position="26"/>
        <end position="285"/>
    </location>
</feature>
<sequence>MDMVQKGFDRCVLFLFNSAVIMFKMQKLLLIDTFNFLHRAYHALPLSFRDKKGEPINAVYGVAAMVINVLGTVKPDYAIAALDGEKPTFRVENFTAYKAHRAPMEDNLASQIPKVFEVLEGFGIKPILADGYEADDIIGTMATRFSNDDCQVIIVSNDHDMWQLINKNVIVMSPTTNGKAEWIGAEEVVKRMGFNSNQIPDYKGLRGDPSDNIPGVRGVGEKIAKQLIEDYGSVENIYRNIENVTPVSLREKLLNNAEEAVMSKNLATIDNDCPITIDLNECRYQGFETTEVKEILEKFNFKSLQKRLGLEVESDTAPAVPDNQLPLL</sequence>
<comment type="caution">
    <text evidence="5">The sequence shown here is derived from an EMBL/GenBank/DDBJ whole genome shotgun (WGS) entry which is preliminary data.</text>
</comment>
<protein>
    <recommendedName>
        <fullName evidence="4">5'-3' exonuclease domain-containing protein</fullName>
    </recommendedName>
</protein>
<keyword evidence="1" id="KW-0540">Nuclease</keyword>
<dbReference type="Gene3D" id="1.10.150.20">
    <property type="entry name" value="5' to 3' exonuclease, C-terminal subdomain"/>
    <property type="match status" value="1"/>
</dbReference>
<dbReference type="PATRIC" id="fig|1619112.3.peg.1040"/>
<evidence type="ECO:0000256" key="1">
    <source>
        <dbReference type="ARBA" id="ARBA00022722"/>
    </source>
</evidence>
<dbReference type="GO" id="GO:0008409">
    <property type="term" value="F:5'-3' exonuclease activity"/>
    <property type="evidence" value="ECO:0007669"/>
    <property type="project" value="InterPro"/>
</dbReference>
<dbReference type="SMART" id="SM00475">
    <property type="entry name" value="53EXOc"/>
    <property type="match status" value="1"/>
</dbReference>
<dbReference type="Gene3D" id="3.40.50.1010">
    <property type="entry name" value="5'-nuclease"/>
    <property type="match status" value="1"/>
</dbReference>
<dbReference type="SUPFAM" id="SSF47807">
    <property type="entry name" value="5' to 3' exonuclease, C-terminal subdomain"/>
    <property type="match status" value="1"/>
</dbReference>
<dbReference type="InterPro" id="IPR002421">
    <property type="entry name" value="5-3_exonuclease"/>
</dbReference>
<keyword evidence="2" id="KW-0378">Hydrolase</keyword>
<evidence type="ECO:0000256" key="2">
    <source>
        <dbReference type="ARBA" id="ARBA00022801"/>
    </source>
</evidence>
<reference evidence="5 6" key="1">
    <citation type="journal article" date="2015" name="Nature">
        <title>rRNA introns, odd ribosomes, and small enigmatic genomes across a large radiation of phyla.</title>
        <authorList>
            <person name="Brown C.T."/>
            <person name="Hug L.A."/>
            <person name="Thomas B.C."/>
            <person name="Sharon I."/>
            <person name="Castelle C.J."/>
            <person name="Singh A."/>
            <person name="Wilkins M.J."/>
            <person name="Williams K.H."/>
            <person name="Banfield J.F."/>
        </authorList>
    </citation>
    <scope>NUCLEOTIDE SEQUENCE [LARGE SCALE GENOMIC DNA]</scope>
</reference>
<dbReference type="PANTHER" id="PTHR42646">
    <property type="entry name" value="FLAP ENDONUCLEASE XNI"/>
    <property type="match status" value="1"/>
</dbReference>
<dbReference type="InterPro" id="IPR029060">
    <property type="entry name" value="PIN-like_dom_sf"/>
</dbReference>
<dbReference type="Proteomes" id="UP000034163">
    <property type="component" value="Unassembled WGS sequence"/>
</dbReference>